<evidence type="ECO:0000256" key="1">
    <source>
        <dbReference type="SAM" id="MobiDB-lite"/>
    </source>
</evidence>
<feature type="compositionally biased region" description="Basic and acidic residues" evidence="1">
    <location>
        <begin position="12"/>
        <end position="44"/>
    </location>
</feature>
<gene>
    <name evidence="2" type="ORF">IM811_016984</name>
</gene>
<reference evidence="2" key="1">
    <citation type="submission" date="2020-10" db="EMBL/GenBank/DDBJ databases">
        <title>High-Quality Genome Resource of Clonostachys rosea strain S41 by Oxford Nanopore Long-Read Sequencing.</title>
        <authorList>
            <person name="Wang H."/>
        </authorList>
    </citation>
    <scope>NUCLEOTIDE SEQUENCE</scope>
    <source>
        <strain evidence="2">S41</strain>
    </source>
</reference>
<comment type="caution">
    <text evidence="2">The sequence shown here is derived from an EMBL/GenBank/DDBJ whole genome shotgun (WGS) entry which is preliminary data.</text>
</comment>
<proteinExistence type="predicted"/>
<feature type="region of interest" description="Disordered" evidence="1">
    <location>
        <begin position="1"/>
        <end position="70"/>
    </location>
</feature>
<accession>A0A8H7KB24</accession>
<sequence>MATTAMDYETANGDRYEDEAPRYDRDNRSASPRPPRDDNDEPRRRSASPAATTTAQRVALVPRMTMMMVP</sequence>
<evidence type="ECO:0000313" key="3">
    <source>
        <dbReference type="Proteomes" id="UP000616885"/>
    </source>
</evidence>
<dbReference type="Proteomes" id="UP000616885">
    <property type="component" value="Unassembled WGS sequence"/>
</dbReference>
<organism evidence="2 3">
    <name type="scientific">Bionectria ochroleuca</name>
    <name type="common">Gliocladium roseum</name>
    <dbReference type="NCBI Taxonomy" id="29856"/>
    <lineage>
        <taxon>Eukaryota</taxon>
        <taxon>Fungi</taxon>
        <taxon>Dikarya</taxon>
        <taxon>Ascomycota</taxon>
        <taxon>Pezizomycotina</taxon>
        <taxon>Sordariomycetes</taxon>
        <taxon>Hypocreomycetidae</taxon>
        <taxon>Hypocreales</taxon>
        <taxon>Bionectriaceae</taxon>
        <taxon>Clonostachys</taxon>
    </lineage>
</organism>
<dbReference type="AlphaFoldDB" id="A0A8H7KB24"/>
<protein>
    <submittedName>
        <fullName evidence="2">Uncharacterized protein</fullName>
    </submittedName>
</protein>
<name>A0A8H7KB24_BIOOC</name>
<evidence type="ECO:0000313" key="2">
    <source>
        <dbReference type="EMBL" id="KAF9749189.1"/>
    </source>
</evidence>
<dbReference type="EMBL" id="JADCTT010000008">
    <property type="protein sequence ID" value="KAF9749189.1"/>
    <property type="molecule type" value="Genomic_DNA"/>
</dbReference>